<reference evidence="1" key="1">
    <citation type="submission" date="2020-05" db="EMBL/GenBank/DDBJ databases">
        <title>Large-scale comparative analyses of tick genomes elucidate their genetic diversity and vector capacities.</title>
        <authorList>
            <person name="Jia N."/>
            <person name="Wang J."/>
            <person name="Shi W."/>
            <person name="Du L."/>
            <person name="Sun Y."/>
            <person name="Zhan W."/>
            <person name="Jiang J."/>
            <person name="Wang Q."/>
            <person name="Zhang B."/>
            <person name="Ji P."/>
            <person name="Sakyi L.B."/>
            <person name="Cui X."/>
            <person name="Yuan T."/>
            <person name="Jiang B."/>
            <person name="Yang W."/>
            <person name="Lam T.T.-Y."/>
            <person name="Chang Q."/>
            <person name="Ding S."/>
            <person name="Wang X."/>
            <person name="Zhu J."/>
            <person name="Ruan X."/>
            <person name="Zhao L."/>
            <person name="Wei J."/>
            <person name="Que T."/>
            <person name="Du C."/>
            <person name="Cheng J."/>
            <person name="Dai P."/>
            <person name="Han X."/>
            <person name="Huang E."/>
            <person name="Gao Y."/>
            <person name="Liu J."/>
            <person name="Shao H."/>
            <person name="Ye R."/>
            <person name="Li L."/>
            <person name="Wei W."/>
            <person name="Wang X."/>
            <person name="Wang C."/>
            <person name="Yang T."/>
            <person name="Huo Q."/>
            <person name="Li W."/>
            <person name="Guo W."/>
            <person name="Chen H."/>
            <person name="Zhou L."/>
            <person name="Ni X."/>
            <person name="Tian J."/>
            <person name="Zhou Y."/>
            <person name="Sheng Y."/>
            <person name="Liu T."/>
            <person name="Pan Y."/>
            <person name="Xia L."/>
            <person name="Li J."/>
            <person name="Zhao F."/>
            <person name="Cao W."/>
        </authorList>
    </citation>
    <scope>NUCLEOTIDE SEQUENCE</scope>
    <source>
        <strain evidence="1">Hyas-2018</strain>
    </source>
</reference>
<evidence type="ECO:0000313" key="1">
    <source>
        <dbReference type="EMBL" id="KAH6941381.1"/>
    </source>
</evidence>
<proteinExistence type="predicted"/>
<organism evidence="1 2">
    <name type="scientific">Hyalomma asiaticum</name>
    <name type="common">Tick</name>
    <dbReference type="NCBI Taxonomy" id="266040"/>
    <lineage>
        <taxon>Eukaryota</taxon>
        <taxon>Metazoa</taxon>
        <taxon>Ecdysozoa</taxon>
        <taxon>Arthropoda</taxon>
        <taxon>Chelicerata</taxon>
        <taxon>Arachnida</taxon>
        <taxon>Acari</taxon>
        <taxon>Parasitiformes</taxon>
        <taxon>Ixodida</taxon>
        <taxon>Ixodoidea</taxon>
        <taxon>Ixodidae</taxon>
        <taxon>Hyalomminae</taxon>
        <taxon>Hyalomma</taxon>
    </lineage>
</organism>
<accession>A0ACB7T545</accession>
<protein>
    <submittedName>
        <fullName evidence="1">Uncharacterized protein</fullName>
    </submittedName>
</protein>
<gene>
    <name evidence="1" type="ORF">HPB50_017882</name>
</gene>
<name>A0ACB7T545_HYAAI</name>
<comment type="caution">
    <text evidence="1">The sequence shown here is derived from an EMBL/GenBank/DDBJ whole genome shotgun (WGS) entry which is preliminary data.</text>
</comment>
<evidence type="ECO:0000313" key="2">
    <source>
        <dbReference type="Proteomes" id="UP000821845"/>
    </source>
</evidence>
<keyword evidence="2" id="KW-1185">Reference proteome</keyword>
<dbReference type="Proteomes" id="UP000821845">
    <property type="component" value="Chromosome 11"/>
</dbReference>
<dbReference type="EMBL" id="CM023491">
    <property type="protein sequence ID" value="KAH6941381.1"/>
    <property type="molecule type" value="Genomic_DNA"/>
</dbReference>
<sequence length="102" mass="11524">MHERLKANNDKLRSLNNEIEQYIPDDEYKTEYNAVTEYEDNATRILAELLSMSNSTIVHSGARNGCPNSCSTTRWNMSQVAQANNSLFPWRLVQMGGIVGTV</sequence>